<evidence type="ECO:0000313" key="1">
    <source>
        <dbReference type="EMBL" id="CAD9406944.1"/>
    </source>
</evidence>
<sequence>MRVLQRTAHGDCDGESPRAMACEASCVSTSGSAAGKVECDVGRLEADSDVAVGIEPESDMGGESAAHIVGIGGARSALPAKEVTCALAASARKVFGGLIDALAASIDALAAGTHDAVRVRTSRAAAVSATLHDWRSTSSTTT</sequence>
<dbReference type="EMBL" id="HBGU01007548">
    <property type="protein sequence ID" value="CAD9406944.1"/>
    <property type="molecule type" value="Transcribed_RNA"/>
</dbReference>
<gene>
    <name evidence="1" type="ORF">CBRE1094_LOCUS4142</name>
</gene>
<accession>A0A7S2BUV3</accession>
<dbReference type="AlphaFoldDB" id="A0A7S2BUV3"/>
<protein>
    <submittedName>
        <fullName evidence="1">Uncharacterized protein</fullName>
    </submittedName>
</protein>
<name>A0A7S2BUV3_9EUKA</name>
<proteinExistence type="predicted"/>
<organism evidence="1">
    <name type="scientific">Haptolina brevifila</name>
    <dbReference type="NCBI Taxonomy" id="156173"/>
    <lineage>
        <taxon>Eukaryota</taxon>
        <taxon>Haptista</taxon>
        <taxon>Haptophyta</taxon>
        <taxon>Prymnesiophyceae</taxon>
        <taxon>Prymnesiales</taxon>
        <taxon>Prymnesiaceae</taxon>
        <taxon>Haptolina</taxon>
    </lineage>
</organism>
<reference evidence="1" key="1">
    <citation type="submission" date="2021-01" db="EMBL/GenBank/DDBJ databases">
        <authorList>
            <person name="Corre E."/>
            <person name="Pelletier E."/>
            <person name="Niang G."/>
            <person name="Scheremetjew M."/>
            <person name="Finn R."/>
            <person name="Kale V."/>
            <person name="Holt S."/>
            <person name="Cochrane G."/>
            <person name="Meng A."/>
            <person name="Brown T."/>
            <person name="Cohen L."/>
        </authorList>
    </citation>
    <scope>NUCLEOTIDE SEQUENCE</scope>
    <source>
        <strain evidence="1">UTEX LB 985</strain>
    </source>
</reference>